<feature type="region of interest" description="Disordered" evidence="1">
    <location>
        <begin position="1"/>
        <end position="28"/>
    </location>
</feature>
<comment type="caution">
    <text evidence="2">The sequence shown here is derived from an EMBL/GenBank/DDBJ whole genome shotgun (WGS) entry which is preliminary data.</text>
</comment>
<evidence type="ECO:0000256" key="1">
    <source>
        <dbReference type="SAM" id="MobiDB-lite"/>
    </source>
</evidence>
<feature type="region of interest" description="Disordered" evidence="1">
    <location>
        <begin position="92"/>
        <end position="125"/>
    </location>
</feature>
<sequence>MSLKDAMMKAGLKSSKTQNMRKAVTTRDKKKIEKHQEIRNFCEVCQLIQPDVERYVHKNPTVDAEWICAACADKEEIHDQFRMTNQSEFAKGRRFRREFGPTKDFSDNSSTNKKSSHRSPVKKKEEVYKEADFSVDDDGEKNFNC</sequence>
<gene>
    <name evidence="2" type="ORF">A9Q84_06565</name>
</gene>
<protein>
    <submittedName>
        <fullName evidence="2">Uncharacterized protein</fullName>
    </submittedName>
</protein>
<proteinExistence type="predicted"/>
<evidence type="ECO:0000313" key="2">
    <source>
        <dbReference type="EMBL" id="OUR97856.1"/>
    </source>
</evidence>
<evidence type="ECO:0000313" key="3">
    <source>
        <dbReference type="Proteomes" id="UP000196531"/>
    </source>
</evidence>
<dbReference type="AlphaFoldDB" id="A0A1Y5F9Q7"/>
<organism evidence="2 3">
    <name type="scientific">Halobacteriovorax marinus</name>
    <dbReference type="NCBI Taxonomy" id="97084"/>
    <lineage>
        <taxon>Bacteria</taxon>
        <taxon>Pseudomonadati</taxon>
        <taxon>Bdellovibrionota</taxon>
        <taxon>Bacteriovoracia</taxon>
        <taxon>Bacteriovoracales</taxon>
        <taxon>Halobacteriovoraceae</taxon>
        <taxon>Halobacteriovorax</taxon>
    </lineage>
</organism>
<reference evidence="3" key="1">
    <citation type="journal article" date="2017" name="Proc. Natl. Acad. Sci. U.S.A.">
        <title>Simulation of Deepwater Horizon oil plume reveals substrate specialization within a complex community of hydrocarbon-degraders.</title>
        <authorList>
            <person name="Hu P."/>
            <person name="Dubinsky E.A."/>
            <person name="Probst A.J."/>
            <person name="Wang J."/>
            <person name="Sieber C.M.K."/>
            <person name="Tom L.M."/>
            <person name="Gardinali P."/>
            <person name="Banfield J.F."/>
            <person name="Atlas R.M."/>
            <person name="Andersen G.L."/>
        </authorList>
    </citation>
    <scope>NUCLEOTIDE SEQUENCE [LARGE SCALE GENOMIC DNA]</scope>
</reference>
<dbReference type="EMBL" id="MAAO01000005">
    <property type="protein sequence ID" value="OUR97856.1"/>
    <property type="molecule type" value="Genomic_DNA"/>
</dbReference>
<feature type="compositionally biased region" description="Basic and acidic residues" evidence="1">
    <location>
        <begin position="97"/>
        <end position="106"/>
    </location>
</feature>
<dbReference type="Proteomes" id="UP000196531">
    <property type="component" value="Unassembled WGS sequence"/>
</dbReference>
<accession>A0A1Y5F9Q7</accession>
<name>A0A1Y5F9Q7_9BACT</name>